<protein>
    <submittedName>
        <fullName evidence="2">Uncharacterized protein</fullName>
    </submittedName>
</protein>
<evidence type="ECO:0000313" key="3">
    <source>
        <dbReference type="Proteomes" id="UP001307889"/>
    </source>
</evidence>
<reference evidence="2 3" key="1">
    <citation type="submission" date="2023-09" db="EMBL/GenBank/DDBJ databases">
        <title>Nesidiocoris tenuis whole genome shotgun sequence.</title>
        <authorList>
            <person name="Shibata T."/>
            <person name="Shimoda M."/>
            <person name="Kobayashi T."/>
            <person name="Uehara T."/>
        </authorList>
    </citation>
    <scope>NUCLEOTIDE SEQUENCE [LARGE SCALE GENOMIC DNA]</scope>
    <source>
        <strain evidence="2 3">Japan</strain>
    </source>
</reference>
<feature type="region of interest" description="Disordered" evidence="1">
    <location>
        <begin position="131"/>
        <end position="161"/>
    </location>
</feature>
<sequence length="161" mass="17147">MASTRRKINVAVGRTGGTGKSRRCRPRTGATRATRTGVERGQREEPTSGVQNCVALRSVEQWAEGESQSHRTTGEGRGQGAALPMPSGVACRSGGEGREEGRGESRRCCWRTRLERCVTARRLFSRLALRPPIVAPPGGYGPKSGRAAVPLGALPSGGRPR</sequence>
<organism evidence="2 3">
    <name type="scientific">Nesidiocoris tenuis</name>
    <dbReference type="NCBI Taxonomy" id="355587"/>
    <lineage>
        <taxon>Eukaryota</taxon>
        <taxon>Metazoa</taxon>
        <taxon>Ecdysozoa</taxon>
        <taxon>Arthropoda</taxon>
        <taxon>Hexapoda</taxon>
        <taxon>Insecta</taxon>
        <taxon>Pterygota</taxon>
        <taxon>Neoptera</taxon>
        <taxon>Paraneoptera</taxon>
        <taxon>Hemiptera</taxon>
        <taxon>Heteroptera</taxon>
        <taxon>Panheteroptera</taxon>
        <taxon>Cimicomorpha</taxon>
        <taxon>Miridae</taxon>
        <taxon>Dicyphina</taxon>
        <taxon>Nesidiocoris</taxon>
    </lineage>
</organism>
<gene>
    <name evidence="2" type="ORF">NTJ_03317</name>
</gene>
<feature type="region of interest" description="Disordered" evidence="1">
    <location>
        <begin position="1"/>
        <end position="49"/>
    </location>
</feature>
<accession>A0ABN7AH34</accession>
<dbReference type="EMBL" id="AP028910">
    <property type="protein sequence ID" value="BES90509.1"/>
    <property type="molecule type" value="Genomic_DNA"/>
</dbReference>
<name>A0ABN7AH34_9HEMI</name>
<feature type="compositionally biased region" description="Basic and acidic residues" evidence="1">
    <location>
        <begin position="37"/>
        <end position="46"/>
    </location>
</feature>
<feature type="region of interest" description="Disordered" evidence="1">
    <location>
        <begin position="62"/>
        <end position="106"/>
    </location>
</feature>
<evidence type="ECO:0000256" key="1">
    <source>
        <dbReference type="SAM" id="MobiDB-lite"/>
    </source>
</evidence>
<evidence type="ECO:0000313" key="2">
    <source>
        <dbReference type="EMBL" id="BES90509.1"/>
    </source>
</evidence>
<feature type="compositionally biased region" description="Basic and acidic residues" evidence="1">
    <location>
        <begin position="95"/>
        <end position="106"/>
    </location>
</feature>
<proteinExistence type="predicted"/>
<dbReference type="Proteomes" id="UP001307889">
    <property type="component" value="Chromosome 2"/>
</dbReference>
<feature type="compositionally biased region" description="Low complexity" evidence="1">
    <location>
        <begin position="27"/>
        <end position="36"/>
    </location>
</feature>
<keyword evidence="3" id="KW-1185">Reference proteome</keyword>